<reference evidence="2 3" key="1">
    <citation type="journal article" date="2015" name="Nature">
        <title>rRNA introns, odd ribosomes, and small enigmatic genomes across a large radiation of phyla.</title>
        <authorList>
            <person name="Brown C.T."/>
            <person name="Hug L.A."/>
            <person name="Thomas B.C."/>
            <person name="Sharon I."/>
            <person name="Castelle C.J."/>
            <person name="Singh A."/>
            <person name="Wilkins M.J."/>
            <person name="Williams K.H."/>
            <person name="Banfield J.F."/>
        </authorList>
    </citation>
    <scope>NUCLEOTIDE SEQUENCE [LARGE SCALE GENOMIC DNA]</scope>
</reference>
<organism evidence="2 3">
    <name type="scientific">Candidatus Woesebacteria bacterium GW2011_GWA1_39_21</name>
    <dbReference type="NCBI Taxonomy" id="1618550"/>
    <lineage>
        <taxon>Bacteria</taxon>
        <taxon>Candidatus Woeseibacteriota</taxon>
    </lineage>
</organism>
<gene>
    <name evidence="2" type="ORF">UT39_C0006G0038</name>
</gene>
<dbReference type="EMBL" id="LBWP01000006">
    <property type="protein sequence ID" value="KKR11532.1"/>
    <property type="molecule type" value="Genomic_DNA"/>
</dbReference>
<sequence length="216" mass="24597">MVTKKVSATKTVSKTAKKGFDRFFSGKSLIILVFSTLLLLIVPLIWYMNKRIFIARVNGQPISRIEFYKELQKSSGETVLNDLITKKLISQEADKRGIKISEADVQNELGKIRSSIESQGSTLEDVLTYQGVTKAQLVENIQIQKKLEGILKEQITVSDSDVKDYYDQNKTAYPATQTFDQLKDQIRSELYQSKIQEAYASWIAEVRGKSLIEKYL</sequence>
<dbReference type="AlphaFoldDB" id="A0A0G0RCW1"/>
<dbReference type="STRING" id="1618550.UT39_C0006G0038"/>
<dbReference type="Gene3D" id="1.10.4030.10">
    <property type="entry name" value="Porin chaperone SurA, peptide-binding domain"/>
    <property type="match status" value="1"/>
</dbReference>
<keyword evidence="1" id="KW-1133">Transmembrane helix</keyword>
<keyword evidence="1" id="KW-0472">Membrane</keyword>
<dbReference type="InterPro" id="IPR027304">
    <property type="entry name" value="Trigger_fact/SurA_dom_sf"/>
</dbReference>
<evidence type="ECO:0000313" key="3">
    <source>
        <dbReference type="Proteomes" id="UP000034246"/>
    </source>
</evidence>
<keyword evidence="2" id="KW-0413">Isomerase</keyword>
<comment type="caution">
    <text evidence="2">The sequence shown here is derived from an EMBL/GenBank/DDBJ whole genome shotgun (WGS) entry which is preliminary data.</text>
</comment>
<keyword evidence="1" id="KW-0812">Transmembrane</keyword>
<dbReference type="GO" id="GO:0016853">
    <property type="term" value="F:isomerase activity"/>
    <property type="evidence" value="ECO:0007669"/>
    <property type="project" value="UniProtKB-KW"/>
</dbReference>
<evidence type="ECO:0000313" key="2">
    <source>
        <dbReference type="EMBL" id="KKR11532.1"/>
    </source>
</evidence>
<dbReference type="InterPro" id="IPR050245">
    <property type="entry name" value="PrsA_foldase"/>
</dbReference>
<name>A0A0G0RCW1_9BACT</name>
<dbReference type="PANTHER" id="PTHR47245">
    <property type="entry name" value="PEPTIDYLPROLYL ISOMERASE"/>
    <property type="match status" value="1"/>
</dbReference>
<protein>
    <submittedName>
        <fullName evidence="2">PpiC-type peptidyl-prolyl cis-trans isomerase</fullName>
    </submittedName>
</protein>
<dbReference type="SUPFAM" id="SSF109998">
    <property type="entry name" value="Triger factor/SurA peptide-binding domain-like"/>
    <property type="match status" value="1"/>
</dbReference>
<accession>A0A0G0RCW1</accession>
<dbReference type="Proteomes" id="UP000034246">
    <property type="component" value="Unassembled WGS sequence"/>
</dbReference>
<feature type="transmembrane region" description="Helical" evidence="1">
    <location>
        <begin position="29"/>
        <end position="48"/>
    </location>
</feature>
<dbReference type="Pfam" id="PF13624">
    <property type="entry name" value="SurA_N_3"/>
    <property type="match status" value="1"/>
</dbReference>
<evidence type="ECO:0000256" key="1">
    <source>
        <dbReference type="SAM" id="Phobius"/>
    </source>
</evidence>
<proteinExistence type="predicted"/>
<dbReference type="PANTHER" id="PTHR47245:SF2">
    <property type="entry name" value="PEPTIDYL-PROLYL CIS-TRANS ISOMERASE HP_0175-RELATED"/>
    <property type="match status" value="1"/>
</dbReference>